<dbReference type="EMBL" id="JAQQWM010000006">
    <property type="protein sequence ID" value="KAK8060845.1"/>
    <property type="molecule type" value="Genomic_DNA"/>
</dbReference>
<evidence type="ECO:0000256" key="1">
    <source>
        <dbReference type="SAM" id="MobiDB-lite"/>
    </source>
</evidence>
<feature type="region of interest" description="Disordered" evidence="1">
    <location>
        <begin position="150"/>
        <end position="186"/>
    </location>
</feature>
<keyword evidence="5" id="KW-1185">Reference proteome</keyword>
<evidence type="ECO:0000313" key="4">
    <source>
        <dbReference type="EMBL" id="KAK8060845.1"/>
    </source>
</evidence>
<protein>
    <recommendedName>
        <fullName evidence="6">ATPase AAA-type core domain-containing protein</fullName>
    </recommendedName>
</protein>
<dbReference type="Gene3D" id="3.40.50.300">
    <property type="entry name" value="P-loop containing nucleotide triphosphate hydrolases"/>
    <property type="match status" value="1"/>
</dbReference>
<dbReference type="SUPFAM" id="SSF52540">
    <property type="entry name" value="P-loop containing nucleoside triphosphate hydrolases"/>
    <property type="match status" value="1"/>
</dbReference>
<accession>A0ABR1US16</accession>
<comment type="caution">
    <text evidence="4">The sequence shown here is derived from an EMBL/GenBank/DDBJ whole genome shotgun (WGS) entry which is preliminary data.</text>
</comment>
<feature type="region of interest" description="Disordered" evidence="1">
    <location>
        <begin position="1"/>
        <end position="44"/>
    </location>
</feature>
<feature type="domain" description="DUF7025" evidence="2">
    <location>
        <begin position="373"/>
        <end position="471"/>
    </location>
</feature>
<dbReference type="Pfam" id="PF23232">
    <property type="entry name" value="AAA_lid_13"/>
    <property type="match status" value="1"/>
</dbReference>
<dbReference type="InterPro" id="IPR027417">
    <property type="entry name" value="P-loop_NTPase"/>
</dbReference>
<evidence type="ECO:0000259" key="3">
    <source>
        <dbReference type="Pfam" id="PF23232"/>
    </source>
</evidence>
<dbReference type="InterPro" id="IPR056599">
    <property type="entry name" value="AAA_lid_fung"/>
</dbReference>
<evidence type="ECO:0000313" key="5">
    <source>
        <dbReference type="Proteomes" id="UP001446871"/>
    </source>
</evidence>
<dbReference type="Proteomes" id="UP001446871">
    <property type="component" value="Unassembled WGS sequence"/>
</dbReference>
<dbReference type="PANTHER" id="PTHR46411:SF4">
    <property type="entry name" value="AAA+ ATPASE DOMAIN-CONTAINING PROTEIN"/>
    <property type="match status" value="1"/>
</dbReference>
<feature type="compositionally biased region" description="Basic and acidic residues" evidence="1">
    <location>
        <begin position="1"/>
        <end position="14"/>
    </location>
</feature>
<reference evidence="4 5" key="1">
    <citation type="submission" date="2023-01" db="EMBL/GenBank/DDBJ databases">
        <title>Analysis of 21 Apiospora genomes using comparative genomics revels a genus with tremendous synthesis potential of carbohydrate active enzymes and secondary metabolites.</title>
        <authorList>
            <person name="Sorensen T."/>
        </authorList>
    </citation>
    <scope>NUCLEOTIDE SEQUENCE [LARGE SCALE GENOMIC DNA]</scope>
    <source>
        <strain evidence="4 5">CBS 83171</strain>
    </source>
</reference>
<feature type="compositionally biased region" description="Low complexity" evidence="1">
    <location>
        <begin position="160"/>
        <end position="173"/>
    </location>
</feature>
<feature type="domain" description="AAA+ ATPase lid" evidence="3">
    <location>
        <begin position="798"/>
        <end position="901"/>
    </location>
</feature>
<sequence length="915" mass="103562">MEPSRGDSDPDTATRGRMRSSSSSTSKHQGKQTKRSQISNATCPRTGASHTNLLEFDIHVCPRCKFHLIEEDTEEELDTDTHTHVLRLQSDSEVIKTGGSSIGADILAQIKSINESVGLLAKKAKHDWSGAEDEGSGAEEQQPCSTVNLEAESKDRNRVMADPADTADASSDTMQDDDGQKDSPSGIHHVIEFQDSGLNRLHKQSWETSFDLIESRKGVEARGKTAIAEITTFLETDIRGDDDRTEKERVRITKAGFLRNPAVGFVSLRQSMVIESKQVIAALRALVKYYPFVRLERDPIEISSPFCLIAHHIKELEAYKGALSDKQQLGPAPEDPGENSDIQGVVTVDHLGQLLDVMKTNMFGRQIPAEYARHAQSPPACTFSMLWLLYKPGTTVYVRDDAGKTRAYILQSICDISRVPVTLERSEPYGVTLWSLDFDGTYVRRVKKLVIIGSFDGERLITDLKVVPASFIDAADRGKTRQDLIQRGKKWYGMLTGAQQWHYSGRTLDGTTLDSRVVIDLGSYLQELSKQVELSASESFHEKFAMDDMGRNRPICQCDICRGHRPHPPKGFIWANYDLINPESDDLLLPEDYSDRDHRYLLCPGVLKGFSLKTRTWETLDVDLCKPANINAKAIDTLVMPDERKRMIKAIVQKHTGPMPSPAMSVGRWGADFIQTKGEGQIFLLHGGPECIAELIGRPLLSLTCADLGTDEQTMERSLSKWFKLAEQWGSVMLLDEADVWLERRMVSDLKRNTLVAVFLRCLEYYRGILFLTSNRVGTFDDAFISRIHVVIYYEDLGEPQRKQIWKQFFDKLERERKDSITVESRAKHFVLNDSEMRKMPWNGREIRNAFQTAVSLAEYRFYFEGGNEESDKIVLDKMDFEQVCQMSLEFKKYLTQVHSGDDENDRAMRQRARA</sequence>
<name>A0ABR1US16_9PEZI</name>
<organism evidence="4 5">
    <name type="scientific">Apiospora saccharicola</name>
    <dbReference type="NCBI Taxonomy" id="335842"/>
    <lineage>
        <taxon>Eukaryota</taxon>
        <taxon>Fungi</taxon>
        <taxon>Dikarya</taxon>
        <taxon>Ascomycota</taxon>
        <taxon>Pezizomycotina</taxon>
        <taxon>Sordariomycetes</taxon>
        <taxon>Xylariomycetidae</taxon>
        <taxon>Amphisphaeriales</taxon>
        <taxon>Apiosporaceae</taxon>
        <taxon>Apiospora</taxon>
    </lineage>
</organism>
<dbReference type="InterPro" id="IPR054289">
    <property type="entry name" value="DUF7025"/>
</dbReference>
<dbReference type="Pfam" id="PF22942">
    <property type="entry name" value="DUF7025"/>
    <property type="match status" value="1"/>
</dbReference>
<dbReference type="PANTHER" id="PTHR46411">
    <property type="entry name" value="FAMILY ATPASE, PUTATIVE-RELATED"/>
    <property type="match status" value="1"/>
</dbReference>
<proteinExistence type="predicted"/>
<evidence type="ECO:0008006" key="6">
    <source>
        <dbReference type="Google" id="ProtNLM"/>
    </source>
</evidence>
<feature type="compositionally biased region" description="Polar residues" evidence="1">
    <location>
        <begin position="35"/>
        <end position="44"/>
    </location>
</feature>
<evidence type="ECO:0000259" key="2">
    <source>
        <dbReference type="Pfam" id="PF22942"/>
    </source>
</evidence>
<gene>
    <name evidence="4" type="ORF">PG996_010775</name>
</gene>